<proteinExistence type="predicted"/>
<dbReference type="Pfam" id="PF12584">
    <property type="entry name" value="TRAPPC10"/>
    <property type="match status" value="1"/>
</dbReference>
<dbReference type="GO" id="GO:0005829">
    <property type="term" value="C:cytosol"/>
    <property type="evidence" value="ECO:0007669"/>
    <property type="project" value="GOC"/>
</dbReference>
<dbReference type="AlphaFoldDB" id="A0A0B7FR30"/>
<keyword evidence="3" id="KW-1185">Reference proteome</keyword>
<dbReference type="InterPro" id="IPR022233">
    <property type="entry name" value="TRAPPC10/Trs130_C"/>
</dbReference>
<dbReference type="OrthoDB" id="10256906at2759"/>
<dbReference type="EMBL" id="LN679142">
    <property type="protein sequence ID" value="CEL60120.1"/>
    <property type="molecule type" value="Genomic_DNA"/>
</dbReference>
<dbReference type="STRING" id="1108050.A0A0B7FR30"/>
<dbReference type="PANTHER" id="PTHR13251">
    <property type="entry name" value="EPILEPSY HOLOPROSENCEPHALY CANDIDATE 1/TMEM1"/>
    <property type="match status" value="1"/>
</dbReference>
<reference evidence="2 3" key="1">
    <citation type="submission" date="2014-11" db="EMBL/GenBank/DDBJ databases">
        <authorList>
            <person name="Wibberg Daniel"/>
        </authorList>
    </citation>
    <scope>NUCLEOTIDE SEQUENCE [LARGE SCALE GENOMIC DNA]</scope>
    <source>
        <strain evidence="2">Rhizoctonia solani AG1-IB 7/3/14</strain>
    </source>
</reference>
<protein>
    <recommendedName>
        <fullName evidence="1">TRAPPC10/Trs130 C-terminal domain-containing protein</fullName>
    </recommendedName>
</protein>
<gene>
    <name evidence="2" type="ORF">RSOLAG1IB_09369</name>
</gene>
<feature type="domain" description="TRAPPC10/Trs130 C-terminal" evidence="1">
    <location>
        <begin position="64"/>
        <end position="197"/>
    </location>
</feature>
<accession>A0A0B7FR30</accession>
<evidence type="ECO:0000259" key="1">
    <source>
        <dbReference type="Pfam" id="PF12584"/>
    </source>
</evidence>
<dbReference type="InterPro" id="IPR045126">
    <property type="entry name" value="TRAPPC10/Trs130"/>
</dbReference>
<dbReference type="Proteomes" id="UP000059188">
    <property type="component" value="Unassembled WGS sequence"/>
</dbReference>
<evidence type="ECO:0000313" key="2">
    <source>
        <dbReference type="EMBL" id="CEL60120.1"/>
    </source>
</evidence>
<dbReference type="GO" id="GO:1990071">
    <property type="term" value="C:TRAPPII protein complex"/>
    <property type="evidence" value="ECO:0007669"/>
    <property type="project" value="InterPro"/>
</dbReference>
<sequence length="214" mass="23767">MLELFRQSPKVDPEIWAKQLVSHAPIELDFGTVLGVMKEMRETDATSQADTSDERSEWRTVTMPFDVPLMSIVNRVKVVPQLPPSTLVYAGQPLDVTVSIEASFHWAGSVEDSEMKYMMRYDVLSDMDSGWLINGPKRGEYVAQDKSVFTLSLTLLPLRHGILSLPVITAEPGSDSGGPHPSCETWQSDGSQKITVLPRNSRSTYTIAMPIPVM</sequence>
<dbReference type="GO" id="GO:0034498">
    <property type="term" value="P:early endosome to Golgi transport"/>
    <property type="evidence" value="ECO:0007669"/>
    <property type="project" value="TreeGrafter"/>
</dbReference>
<organism evidence="2 3">
    <name type="scientific">Thanatephorus cucumeris (strain AG1-IB / isolate 7/3/14)</name>
    <name type="common">Lettuce bottom rot fungus</name>
    <name type="synonym">Rhizoctonia solani</name>
    <dbReference type="NCBI Taxonomy" id="1108050"/>
    <lineage>
        <taxon>Eukaryota</taxon>
        <taxon>Fungi</taxon>
        <taxon>Dikarya</taxon>
        <taxon>Basidiomycota</taxon>
        <taxon>Agaricomycotina</taxon>
        <taxon>Agaricomycetes</taxon>
        <taxon>Cantharellales</taxon>
        <taxon>Ceratobasidiaceae</taxon>
        <taxon>Rhizoctonia</taxon>
        <taxon>Rhizoctonia solani AG-1</taxon>
    </lineage>
</organism>
<dbReference type="PANTHER" id="PTHR13251:SF3">
    <property type="entry name" value="TRAFFICKING PROTEIN PARTICLE COMPLEX SUBUNIT 10"/>
    <property type="match status" value="1"/>
</dbReference>
<evidence type="ECO:0000313" key="3">
    <source>
        <dbReference type="Proteomes" id="UP000059188"/>
    </source>
</evidence>
<dbReference type="GO" id="GO:0006891">
    <property type="term" value="P:intra-Golgi vesicle-mediated transport"/>
    <property type="evidence" value="ECO:0007669"/>
    <property type="project" value="TreeGrafter"/>
</dbReference>
<name>A0A0B7FR30_THACB</name>